<proteinExistence type="predicted"/>
<keyword evidence="4" id="KW-0206">Cytoskeleton</keyword>
<comment type="caution">
    <text evidence="8">The sequence shown here is derived from an EMBL/GenBank/DDBJ whole genome shotgun (WGS) entry which is preliminary data.</text>
</comment>
<feature type="domain" description="Enkurin" evidence="7">
    <location>
        <begin position="152"/>
        <end position="250"/>
    </location>
</feature>
<keyword evidence="9" id="KW-1185">Reference proteome</keyword>
<dbReference type="InterPro" id="IPR027012">
    <property type="entry name" value="Enkurin_dom"/>
</dbReference>
<name>A0ABQ6MIR3_9STRA</name>
<evidence type="ECO:0000256" key="6">
    <source>
        <dbReference type="SAM" id="MobiDB-lite"/>
    </source>
</evidence>
<evidence type="ECO:0000313" key="8">
    <source>
        <dbReference type="EMBL" id="GMI27312.1"/>
    </source>
</evidence>
<evidence type="ECO:0000259" key="7">
    <source>
        <dbReference type="PROSITE" id="PS51665"/>
    </source>
</evidence>
<evidence type="ECO:0000313" key="9">
    <source>
        <dbReference type="Proteomes" id="UP001165060"/>
    </source>
</evidence>
<reference evidence="8 9" key="1">
    <citation type="journal article" date="2023" name="Commun. Biol.">
        <title>Genome analysis of Parmales, the sister group of diatoms, reveals the evolutionary specialization of diatoms from phago-mixotrophs to photoautotrophs.</title>
        <authorList>
            <person name="Ban H."/>
            <person name="Sato S."/>
            <person name="Yoshikawa S."/>
            <person name="Yamada K."/>
            <person name="Nakamura Y."/>
            <person name="Ichinomiya M."/>
            <person name="Sato N."/>
            <person name="Blanc-Mathieu R."/>
            <person name="Endo H."/>
            <person name="Kuwata A."/>
            <person name="Ogata H."/>
        </authorList>
    </citation>
    <scope>NUCLEOTIDE SEQUENCE [LARGE SCALE GENOMIC DNA]</scope>
</reference>
<keyword evidence="3" id="KW-0963">Cytoplasm</keyword>
<dbReference type="PANTHER" id="PTHR21490:SF0">
    <property type="entry name" value="ENKURIN"/>
    <property type="match status" value="1"/>
</dbReference>
<feature type="compositionally biased region" description="Basic and acidic residues" evidence="6">
    <location>
        <begin position="79"/>
        <end position="93"/>
    </location>
</feature>
<evidence type="ECO:0000256" key="2">
    <source>
        <dbReference type="ARBA" id="ARBA00004245"/>
    </source>
</evidence>
<protein>
    <recommendedName>
        <fullName evidence="7">Enkurin domain-containing protein</fullName>
    </recommendedName>
</protein>
<organism evidence="8 9">
    <name type="scientific">Tetraparma gracilis</name>
    <dbReference type="NCBI Taxonomy" id="2962635"/>
    <lineage>
        <taxon>Eukaryota</taxon>
        <taxon>Sar</taxon>
        <taxon>Stramenopiles</taxon>
        <taxon>Ochrophyta</taxon>
        <taxon>Bolidophyceae</taxon>
        <taxon>Parmales</taxon>
        <taxon>Triparmaceae</taxon>
        <taxon>Tetraparma</taxon>
    </lineage>
</organism>
<keyword evidence="5" id="KW-0966">Cell projection</keyword>
<evidence type="ECO:0000256" key="5">
    <source>
        <dbReference type="ARBA" id="ARBA00023273"/>
    </source>
</evidence>
<dbReference type="InterPro" id="IPR052102">
    <property type="entry name" value="Enkurin_domain-protein"/>
</dbReference>
<dbReference type="EMBL" id="BRYB01001505">
    <property type="protein sequence ID" value="GMI27312.1"/>
    <property type="molecule type" value="Genomic_DNA"/>
</dbReference>
<sequence length="253" mass="28732">MSGFEIAVDPQFESIYNLVPKVKQVVTKPPMYVSRHNPLKPISHSTLKENAPNMGMLPTAAKADPCNFLKKPMKRSGELKPLKKFNRPKDVSKKPSVPRASDKPVMGLHTEKNFITANAVEAILAVPQVPQEKVADYLRKDDFGKVPAYLDEVKAEIKQENDLIDNFVAMQMKEYEEAPELCDEMDEAERRVLVEKLKTKWDAVNKKYQVLTMHTMFEGHRKEAKESYEKQMTAIEADLEKLTGHGPVMVAHV</sequence>
<dbReference type="PROSITE" id="PS51665">
    <property type="entry name" value="ENKURIN"/>
    <property type="match status" value="1"/>
</dbReference>
<evidence type="ECO:0000256" key="4">
    <source>
        <dbReference type="ARBA" id="ARBA00023212"/>
    </source>
</evidence>
<gene>
    <name evidence="8" type="ORF">TeGR_g10166</name>
</gene>
<dbReference type="PANTHER" id="PTHR21490">
    <property type="entry name" value="ENKURIN-RELATED"/>
    <property type="match status" value="1"/>
</dbReference>
<dbReference type="Proteomes" id="UP001165060">
    <property type="component" value="Unassembled WGS sequence"/>
</dbReference>
<comment type="subcellular location">
    <subcellularLocation>
        <location evidence="1">Cell projection</location>
        <location evidence="1">Cilium</location>
    </subcellularLocation>
    <subcellularLocation>
        <location evidence="2">Cytoplasm</location>
        <location evidence="2">Cytoskeleton</location>
    </subcellularLocation>
</comment>
<evidence type="ECO:0000256" key="3">
    <source>
        <dbReference type="ARBA" id="ARBA00022490"/>
    </source>
</evidence>
<accession>A0ABQ6MIR3</accession>
<evidence type="ECO:0000256" key="1">
    <source>
        <dbReference type="ARBA" id="ARBA00004138"/>
    </source>
</evidence>
<feature type="region of interest" description="Disordered" evidence="6">
    <location>
        <begin position="79"/>
        <end position="104"/>
    </location>
</feature>
<dbReference type="Pfam" id="PF13864">
    <property type="entry name" value="Enkurin"/>
    <property type="match status" value="1"/>
</dbReference>